<keyword evidence="1" id="KW-1133">Transmembrane helix</keyword>
<feature type="transmembrane region" description="Helical" evidence="1">
    <location>
        <begin position="283"/>
        <end position="300"/>
    </location>
</feature>
<dbReference type="AlphaFoldDB" id="A0A835ZGL0"/>
<comment type="caution">
    <text evidence="2">The sequence shown here is derived from an EMBL/GenBank/DDBJ whole genome shotgun (WGS) entry which is preliminary data.</text>
</comment>
<evidence type="ECO:0000313" key="3">
    <source>
        <dbReference type="Proteomes" id="UP000664859"/>
    </source>
</evidence>
<keyword evidence="1" id="KW-0472">Membrane</keyword>
<feature type="transmembrane region" description="Helical" evidence="1">
    <location>
        <begin position="78"/>
        <end position="94"/>
    </location>
</feature>
<dbReference type="Proteomes" id="UP000664859">
    <property type="component" value="Unassembled WGS sequence"/>
</dbReference>
<dbReference type="EMBL" id="JAFCMP010000002">
    <property type="protein sequence ID" value="KAG5192688.1"/>
    <property type="molecule type" value="Genomic_DNA"/>
</dbReference>
<proteinExistence type="predicted"/>
<name>A0A835ZGL0_9STRA</name>
<feature type="transmembrane region" description="Helical" evidence="1">
    <location>
        <begin position="320"/>
        <end position="343"/>
    </location>
</feature>
<sequence>MDRTGFYRNAEYQALQNGERPPASAAEQIRRFKDVFWFSVLYFTPEQRAELTNALGEAPQQQQQQLQQQPFWRRLRRLKLLLTVACTYCALPLADVPLRCLLRAACALVTSALNLNPSGSSAFVLRAIAAALYCGVASIFAVTVTVAATDQVIPRLDSDAPDDLLVRAWRYIYATPALRAHVESCAQLEADCLRRESQRIERAAAGAPRADVQSCLEIAVIRKRTTSEEVAEALGPANVDYRSDAQRRDAVERLCARVCEPPPPPCAYVLPPPPADYREHDEAWVALLPCVLFAPHVALFPEAWAQMADGSSAPECSSAAAMGAALVAVAAAAYVVLMVAIAMPFHSGGLLLSPLDFESPSRRLPWWHRLQFLLGRAYPGYTVYPFSIRRDE</sequence>
<keyword evidence="1" id="KW-0812">Transmembrane</keyword>
<feature type="transmembrane region" description="Helical" evidence="1">
    <location>
        <begin position="123"/>
        <end position="148"/>
    </location>
</feature>
<reference evidence="2" key="1">
    <citation type="submission" date="2021-02" db="EMBL/GenBank/DDBJ databases">
        <title>First Annotated Genome of the Yellow-green Alga Tribonema minus.</title>
        <authorList>
            <person name="Mahan K.M."/>
        </authorList>
    </citation>
    <scope>NUCLEOTIDE SEQUENCE</scope>
    <source>
        <strain evidence="2">UTEX B ZZ1240</strain>
    </source>
</reference>
<accession>A0A835ZGL0</accession>
<evidence type="ECO:0000256" key="1">
    <source>
        <dbReference type="SAM" id="Phobius"/>
    </source>
</evidence>
<gene>
    <name evidence="2" type="ORF">JKP88DRAFT_292061</name>
</gene>
<organism evidence="2 3">
    <name type="scientific">Tribonema minus</name>
    <dbReference type="NCBI Taxonomy" id="303371"/>
    <lineage>
        <taxon>Eukaryota</taxon>
        <taxon>Sar</taxon>
        <taxon>Stramenopiles</taxon>
        <taxon>Ochrophyta</taxon>
        <taxon>PX clade</taxon>
        <taxon>Xanthophyceae</taxon>
        <taxon>Tribonematales</taxon>
        <taxon>Tribonemataceae</taxon>
        <taxon>Tribonema</taxon>
    </lineage>
</organism>
<evidence type="ECO:0000313" key="2">
    <source>
        <dbReference type="EMBL" id="KAG5192688.1"/>
    </source>
</evidence>
<keyword evidence="3" id="KW-1185">Reference proteome</keyword>
<protein>
    <submittedName>
        <fullName evidence="2">Uncharacterized protein</fullName>
    </submittedName>
</protein>